<evidence type="ECO:0000256" key="8">
    <source>
        <dbReference type="ARBA" id="ARBA00022741"/>
    </source>
</evidence>
<evidence type="ECO:0000256" key="10">
    <source>
        <dbReference type="ARBA" id="ARBA00022840"/>
    </source>
</evidence>
<comment type="pathway">
    <text evidence="3">Metabolic intermediate biosynthesis; chorismate biosynthesis; chorismate from D-erythrose 4-phosphate and phosphoenolpyruvate: step 5/7.</text>
</comment>
<evidence type="ECO:0000256" key="12">
    <source>
        <dbReference type="ARBA" id="ARBA00048567"/>
    </source>
</evidence>
<dbReference type="GO" id="GO:0009507">
    <property type="term" value="C:chloroplast"/>
    <property type="evidence" value="ECO:0007669"/>
    <property type="project" value="UniProtKB-SubCell"/>
</dbReference>
<comment type="catalytic activity">
    <reaction evidence="12">
        <text>shikimate + ATP = 3-phosphoshikimate + ADP + H(+)</text>
        <dbReference type="Rhea" id="RHEA:13121"/>
        <dbReference type="ChEBI" id="CHEBI:15378"/>
        <dbReference type="ChEBI" id="CHEBI:30616"/>
        <dbReference type="ChEBI" id="CHEBI:36208"/>
        <dbReference type="ChEBI" id="CHEBI:145989"/>
        <dbReference type="ChEBI" id="CHEBI:456216"/>
        <dbReference type="EC" id="2.7.1.71"/>
    </reaction>
</comment>
<dbReference type="GO" id="GO:0005829">
    <property type="term" value="C:cytosol"/>
    <property type="evidence" value="ECO:0007669"/>
    <property type="project" value="TreeGrafter"/>
</dbReference>
<dbReference type="SUPFAM" id="SSF52540">
    <property type="entry name" value="P-loop containing nucleoside triphosphate hydrolases"/>
    <property type="match status" value="1"/>
</dbReference>
<keyword evidence="8" id="KW-0547">Nucleotide-binding</keyword>
<dbReference type="GO" id="GO:0004765">
    <property type="term" value="F:shikimate kinase activity"/>
    <property type="evidence" value="ECO:0007669"/>
    <property type="project" value="UniProtKB-EC"/>
</dbReference>
<dbReference type="GO" id="GO:0005524">
    <property type="term" value="F:ATP binding"/>
    <property type="evidence" value="ECO:0007669"/>
    <property type="project" value="UniProtKB-KW"/>
</dbReference>
<name>A0A9Q0GAJ3_9ROSI</name>
<dbReference type="PANTHER" id="PTHR21087:SF16">
    <property type="entry name" value="SHIKIMATE KINASE 1, CHLOROPLASTIC"/>
    <property type="match status" value="1"/>
</dbReference>
<evidence type="ECO:0000313" key="14">
    <source>
        <dbReference type="Proteomes" id="UP001141552"/>
    </source>
</evidence>
<keyword evidence="9" id="KW-0418">Kinase</keyword>
<evidence type="ECO:0000256" key="4">
    <source>
        <dbReference type="ARBA" id="ARBA00006997"/>
    </source>
</evidence>
<dbReference type="PANTHER" id="PTHR21087">
    <property type="entry name" value="SHIKIMATE KINASE"/>
    <property type="match status" value="1"/>
</dbReference>
<proteinExistence type="inferred from homology"/>
<comment type="subcellular location">
    <subcellularLocation>
        <location evidence="2">Plastid</location>
        <location evidence="2">Chloroplast</location>
    </subcellularLocation>
</comment>
<dbReference type="InterPro" id="IPR031322">
    <property type="entry name" value="Shikimate/glucono_kinase"/>
</dbReference>
<dbReference type="HAMAP" id="MF_00109">
    <property type="entry name" value="Shikimate_kinase"/>
    <property type="match status" value="1"/>
</dbReference>
<dbReference type="EC" id="2.7.1.71" evidence="5"/>
<dbReference type="InterPro" id="IPR023000">
    <property type="entry name" value="Shikimate_kinase_CS"/>
</dbReference>
<keyword evidence="11" id="KW-0057">Aromatic amino acid biosynthesis</keyword>
<keyword evidence="6" id="KW-0028">Amino-acid biosynthesis</keyword>
<sequence>MAAKIAYAMQLPATRIEPANLTGKPSGSLRVTRRLKEWKRQQLLLISPEFQPNRVLNRQRGDSLEVSCSPASVLESESFYAPLDDESLILMKKMELVEPYLRGRNIYLVGMMGSGKTTVGKVLSQALDYLFCDSDALVEEEVPGHSVASIFERFGEDYFRHKESNALQRLSLRNRLVVSTGGGAVTQDINWKYMNTGISVWIDVPLEELANRIAAVGTHSRPLLHQESGDPYTKALTRLSALFEERHKDYRKATARVSLENIAAKLGHGDVSNITPVRIAIEVVFHPSLFMFSHVLSSCAQVVFEAVSRLFPC</sequence>
<evidence type="ECO:0000256" key="9">
    <source>
        <dbReference type="ARBA" id="ARBA00022777"/>
    </source>
</evidence>
<evidence type="ECO:0000256" key="11">
    <source>
        <dbReference type="ARBA" id="ARBA00023141"/>
    </source>
</evidence>
<comment type="function">
    <text evidence="1">Catalyzes the specific phosphorylation of the 3-hydroxyl group of shikimic acid using ATP as a cosubstrate.</text>
</comment>
<protein>
    <recommendedName>
        <fullName evidence="5">shikimate kinase</fullName>
        <ecNumber evidence="5">2.7.1.71</ecNumber>
    </recommendedName>
</protein>
<dbReference type="InterPro" id="IPR000623">
    <property type="entry name" value="Shikimate_kinase/TSH1"/>
</dbReference>
<dbReference type="PROSITE" id="PS01128">
    <property type="entry name" value="SHIKIMATE_KINASE"/>
    <property type="match status" value="1"/>
</dbReference>
<dbReference type="OrthoDB" id="197068at2759"/>
<dbReference type="Pfam" id="PF01202">
    <property type="entry name" value="SKI"/>
    <property type="match status" value="1"/>
</dbReference>
<dbReference type="InterPro" id="IPR027417">
    <property type="entry name" value="P-loop_NTPase"/>
</dbReference>
<accession>A0A9Q0GAJ3</accession>
<evidence type="ECO:0000256" key="5">
    <source>
        <dbReference type="ARBA" id="ARBA00012154"/>
    </source>
</evidence>
<dbReference type="PRINTS" id="PR01100">
    <property type="entry name" value="SHIKIMTKNASE"/>
</dbReference>
<reference evidence="13" key="1">
    <citation type="submission" date="2022-02" db="EMBL/GenBank/DDBJ databases">
        <authorList>
            <person name="Henning P.M."/>
            <person name="McCubbin A.G."/>
            <person name="Shore J.S."/>
        </authorList>
    </citation>
    <scope>NUCLEOTIDE SEQUENCE</scope>
    <source>
        <strain evidence="13">F60SS</strain>
        <tissue evidence="13">Leaves</tissue>
    </source>
</reference>
<dbReference type="Proteomes" id="UP001141552">
    <property type="component" value="Unassembled WGS sequence"/>
</dbReference>
<evidence type="ECO:0000256" key="1">
    <source>
        <dbReference type="ARBA" id="ARBA00002641"/>
    </source>
</evidence>
<keyword evidence="7" id="KW-0808">Transferase</keyword>
<evidence type="ECO:0000256" key="2">
    <source>
        <dbReference type="ARBA" id="ARBA00004229"/>
    </source>
</evidence>
<comment type="similarity">
    <text evidence="4">Belongs to the shikimate kinase family.</text>
</comment>
<evidence type="ECO:0000313" key="13">
    <source>
        <dbReference type="EMBL" id="KAJ4844926.1"/>
    </source>
</evidence>
<organism evidence="13 14">
    <name type="scientific">Turnera subulata</name>
    <dbReference type="NCBI Taxonomy" id="218843"/>
    <lineage>
        <taxon>Eukaryota</taxon>
        <taxon>Viridiplantae</taxon>
        <taxon>Streptophyta</taxon>
        <taxon>Embryophyta</taxon>
        <taxon>Tracheophyta</taxon>
        <taxon>Spermatophyta</taxon>
        <taxon>Magnoliopsida</taxon>
        <taxon>eudicotyledons</taxon>
        <taxon>Gunneridae</taxon>
        <taxon>Pentapetalae</taxon>
        <taxon>rosids</taxon>
        <taxon>fabids</taxon>
        <taxon>Malpighiales</taxon>
        <taxon>Passifloraceae</taxon>
        <taxon>Turnera</taxon>
    </lineage>
</organism>
<evidence type="ECO:0000256" key="3">
    <source>
        <dbReference type="ARBA" id="ARBA00004842"/>
    </source>
</evidence>
<dbReference type="AlphaFoldDB" id="A0A9Q0GAJ3"/>
<dbReference type="CDD" id="cd00464">
    <property type="entry name" value="SK"/>
    <property type="match status" value="1"/>
</dbReference>
<comment type="caution">
    <text evidence="13">The sequence shown here is derived from an EMBL/GenBank/DDBJ whole genome shotgun (WGS) entry which is preliminary data.</text>
</comment>
<gene>
    <name evidence="13" type="ORF">Tsubulata_036891</name>
</gene>
<dbReference type="EMBL" id="JAKUCV010001834">
    <property type="protein sequence ID" value="KAJ4844926.1"/>
    <property type="molecule type" value="Genomic_DNA"/>
</dbReference>
<dbReference type="FunFam" id="3.40.50.300:FF:001033">
    <property type="entry name" value="Shikimate kinase 2, chloroplastic"/>
    <property type="match status" value="1"/>
</dbReference>
<evidence type="ECO:0000256" key="6">
    <source>
        <dbReference type="ARBA" id="ARBA00022605"/>
    </source>
</evidence>
<keyword evidence="14" id="KW-1185">Reference proteome</keyword>
<dbReference type="Gene3D" id="3.40.50.300">
    <property type="entry name" value="P-loop containing nucleotide triphosphate hydrolases"/>
    <property type="match status" value="1"/>
</dbReference>
<dbReference type="GO" id="GO:0009073">
    <property type="term" value="P:aromatic amino acid family biosynthetic process"/>
    <property type="evidence" value="ECO:0007669"/>
    <property type="project" value="UniProtKB-KW"/>
</dbReference>
<dbReference type="GO" id="GO:0008652">
    <property type="term" value="P:amino acid biosynthetic process"/>
    <property type="evidence" value="ECO:0007669"/>
    <property type="project" value="UniProtKB-KW"/>
</dbReference>
<keyword evidence="10" id="KW-0067">ATP-binding</keyword>
<reference evidence="13" key="2">
    <citation type="journal article" date="2023" name="Plants (Basel)">
        <title>Annotation of the Turnera subulata (Passifloraceae) Draft Genome Reveals the S-Locus Evolved after the Divergence of Turneroideae from Passifloroideae in a Stepwise Manner.</title>
        <authorList>
            <person name="Henning P.M."/>
            <person name="Roalson E.H."/>
            <person name="Mir W."/>
            <person name="McCubbin A.G."/>
            <person name="Shore J.S."/>
        </authorList>
    </citation>
    <scope>NUCLEOTIDE SEQUENCE</scope>
    <source>
        <strain evidence="13">F60SS</strain>
    </source>
</reference>
<evidence type="ECO:0000256" key="7">
    <source>
        <dbReference type="ARBA" id="ARBA00022679"/>
    </source>
</evidence>